<dbReference type="InterPro" id="IPR010419">
    <property type="entry name" value="CO_DH_gsu"/>
</dbReference>
<evidence type="ECO:0000313" key="2">
    <source>
        <dbReference type="EMBL" id="AZQ52147.1"/>
    </source>
</evidence>
<protein>
    <submittedName>
        <fullName evidence="2">Carbon monoxide dehydrogenase</fullName>
    </submittedName>
</protein>
<accession>A0A3Q9F445</accession>
<dbReference type="SUPFAM" id="SSF55961">
    <property type="entry name" value="Bet v1-like"/>
    <property type="match status" value="1"/>
</dbReference>
<sequence>MELNDTLRVPLAPPVVREALEDLALLRASFDHCESFVKLAHGEFALTITVPLGPLRARYDVRAHAAAEQGDAEGQPRRVLNFKARADGLGALRGQVELVLMPEDDATATRIEYVVWATASGPLAELPGRQIDNALREWTDTFFREFCAVVQAKHGLAPNRASASAQRRQHVFLRPASLMAATKRALPPHLGGALSGRAASALRHRDSGTVPVWAWAAMIVFVALLLYAARWFNGG</sequence>
<organism evidence="2 3">
    <name type="scientific">Burkholderia cenocepacia</name>
    <dbReference type="NCBI Taxonomy" id="95486"/>
    <lineage>
        <taxon>Bacteria</taxon>
        <taxon>Pseudomonadati</taxon>
        <taxon>Pseudomonadota</taxon>
        <taxon>Betaproteobacteria</taxon>
        <taxon>Burkholderiales</taxon>
        <taxon>Burkholderiaceae</taxon>
        <taxon>Burkholderia</taxon>
        <taxon>Burkholderia cepacia complex</taxon>
    </lineage>
</organism>
<evidence type="ECO:0000256" key="1">
    <source>
        <dbReference type="SAM" id="Phobius"/>
    </source>
</evidence>
<dbReference type="InterPro" id="IPR023393">
    <property type="entry name" value="START-like_dom_sf"/>
</dbReference>
<dbReference type="Pfam" id="PF06240">
    <property type="entry name" value="COXG"/>
    <property type="match status" value="1"/>
</dbReference>
<evidence type="ECO:0000313" key="3">
    <source>
        <dbReference type="Proteomes" id="UP000277191"/>
    </source>
</evidence>
<dbReference type="Gene3D" id="3.30.530.20">
    <property type="match status" value="1"/>
</dbReference>
<reference evidence="2 3" key="1">
    <citation type="submission" date="2018-12" db="EMBL/GenBank/DDBJ databases">
        <title>Cadmium resistance mechanism in endophytic bacteria Burkholderia cenocepacia YG-3.</title>
        <authorList>
            <person name="Zhang X."/>
            <person name="Wang X."/>
            <person name="Zhu Y."/>
        </authorList>
    </citation>
    <scope>NUCLEOTIDE SEQUENCE [LARGE SCALE GENOMIC DNA]</scope>
    <source>
        <strain evidence="2 3">YG-3</strain>
    </source>
</reference>
<feature type="transmembrane region" description="Helical" evidence="1">
    <location>
        <begin position="212"/>
        <end position="232"/>
    </location>
</feature>
<gene>
    <name evidence="2" type="ORF">D5R55_14605</name>
</gene>
<keyword evidence="1" id="KW-1133">Transmembrane helix</keyword>
<dbReference type="RefSeq" id="WP_126363118.1">
    <property type="nucleotide sequence ID" value="NZ_CP034545.1"/>
</dbReference>
<dbReference type="Proteomes" id="UP000277191">
    <property type="component" value="Chromosome 1"/>
</dbReference>
<dbReference type="EMBL" id="CP034545">
    <property type="protein sequence ID" value="AZQ52147.1"/>
    <property type="molecule type" value="Genomic_DNA"/>
</dbReference>
<keyword evidence="1" id="KW-0472">Membrane</keyword>
<dbReference type="AlphaFoldDB" id="A0A3Q9F445"/>
<keyword evidence="1" id="KW-0812">Transmembrane</keyword>
<proteinExistence type="predicted"/>
<name>A0A3Q9F445_9BURK</name>